<dbReference type="Pfam" id="PF01232">
    <property type="entry name" value="Mannitol_dh"/>
    <property type="match status" value="1"/>
</dbReference>
<dbReference type="InterPro" id="IPR013328">
    <property type="entry name" value="6PGD_dom2"/>
</dbReference>
<keyword evidence="5 7" id="KW-0520">NAD</keyword>
<feature type="domain" description="Mannitol dehydrogenase C-terminal" evidence="9">
    <location>
        <begin position="204"/>
        <end position="345"/>
    </location>
</feature>
<proteinExistence type="inferred from homology"/>
<comment type="catalytic activity">
    <reaction evidence="6 7">
        <text>D-mannitol 1-phosphate + NAD(+) = beta-D-fructose 6-phosphate + NADH + H(+)</text>
        <dbReference type="Rhea" id="RHEA:19661"/>
        <dbReference type="ChEBI" id="CHEBI:15378"/>
        <dbReference type="ChEBI" id="CHEBI:57540"/>
        <dbReference type="ChEBI" id="CHEBI:57634"/>
        <dbReference type="ChEBI" id="CHEBI:57945"/>
        <dbReference type="ChEBI" id="CHEBI:61381"/>
        <dbReference type="EC" id="1.1.1.17"/>
    </reaction>
</comment>
<dbReference type="NCBIfam" id="NF002652">
    <property type="entry name" value="PRK02318.2-5"/>
    <property type="match status" value="1"/>
</dbReference>
<dbReference type="Proteomes" id="UP000237797">
    <property type="component" value="Unassembled WGS sequence"/>
</dbReference>
<dbReference type="PRINTS" id="PR00084">
    <property type="entry name" value="MTLDHDRGNASE"/>
</dbReference>
<dbReference type="EC" id="1.1.1.17" evidence="2 7"/>
<evidence type="ECO:0000256" key="4">
    <source>
        <dbReference type="ARBA" id="ARBA00023002"/>
    </source>
</evidence>
<dbReference type="NCBIfam" id="NF002647">
    <property type="entry name" value="PRK02318.1-3"/>
    <property type="match status" value="1"/>
</dbReference>
<dbReference type="Pfam" id="PF08125">
    <property type="entry name" value="Mannitol_dh_C"/>
    <property type="match status" value="1"/>
</dbReference>
<evidence type="ECO:0000256" key="6">
    <source>
        <dbReference type="ARBA" id="ARBA00048615"/>
    </source>
</evidence>
<evidence type="ECO:0000256" key="5">
    <source>
        <dbReference type="ARBA" id="ARBA00023027"/>
    </source>
</evidence>
<dbReference type="RefSeq" id="WP_106346609.1">
    <property type="nucleotide sequence ID" value="NZ_PVNE01000037.1"/>
</dbReference>
<dbReference type="Gene3D" id="3.40.50.720">
    <property type="entry name" value="NAD(P)-binding Rossmann-like Domain"/>
    <property type="match status" value="1"/>
</dbReference>
<feature type="domain" description="Mannitol dehydrogenase N-terminal" evidence="8">
    <location>
        <begin position="1"/>
        <end position="193"/>
    </location>
</feature>
<dbReference type="InterPro" id="IPR013118">
    <property type="entry name" value="Mannitol_DH_C"/>
</dbReference>
<keyword evidence="4 7" id="KW-0560">Oxidoreductase</keyword>
<feature type="binding site" evidence="7">
    <location>
        <begin position="3"/>
        <end position="14"/>
    </location>
    <ligand>
        <name>NAD(+)</name>
        <dbReference type="ChEBI" id="CHEBI:57540"/>
    </ligand>
</feature>
<reference evidence="10 11" key="1">
    <citation type="submission" date="2018-03" db="EMBL/GenBank/DDBJ databases">
        <title>Genomic Encyclopedia of Archaeal and Bacterial Type Strains, Phase II (KMG-II): from individual species to whole genera.</title>
        <authorList>
            <person name="Goeker M."/>
        </authorList>
    </citation>
    <scope>NUCLEOTIDE SEQUENCE [LARGE SCALE GENOMIC DNA]</scope>
    <source>
        <strain evidence="10 11">DSM 44946</strain>
    </source>
</reference>
<organism evidence="10 11">
    <name type="scientific">Planifilum fimeticola</name>
    <dbReference type="NCBI Taxonomy" id="201975"/>
    <lineage>
        <taxon>Bacteria</taxon>
        <taxon>Bacillati</taxon>
        <taxon>Bacillota</taxon>
        <taxon>Bacilli</taxon>
        <taxon>Bacillales</taxon>
        <taxon>Thermoactinomycetaceae</taxon>
        <taxon>Planifilum</taxon>
    </lineage>
</organism>
<evidence type="ECO:0000259" key="9">
    <source>
        <dbReference type="Pfam" id="PF08125"/>
    </source>
</evidence>
<dbReference type="SUPFAM" id="SSF51735">
    <property type="entry name" value="NAD(P)-binding Rossmann-fold domains"/>
    <property type="match status" value="1"/>
</dbReference>
<dbReference type="OrthoDB" id="271711at2"/>
<evidence type="ECO:0000256" key="7">
    <source>
        <dbReference type="HAMAP-Rule" id="MF_00196"/>
    </source>
</evidence>
<dbReference type="NCBIfam" id="NF002649">
    <property type="entry name" value="PRK02318.2-1"/>
    <property type="match status" value="1"/>
</dbReference>
<dbReference type="InterPro" id="IPR023028">
    <property type="entry name" value="Mannitol_1_phos_5_DH"/>
</dbReference>
<dbReference type="AlphaFoldDB" id="A0A2T0LAE2"/>
<dbReference type="PANTHER" id="PTHR30524">
    <property type="entry name" value="MANNITOL-1-PHOSPHATE 5-DEHYDROGENASE"/>
    <property type="match status" value="1"/>
</dbReference>
<comment type="similarity">
    <text evidence="1 7">Belongs to the mannitol dehydrogenase family.</text>
</comment>
<protein>
    <recommendedName>
        <fullName evidence="3 7">Mannitol-1-phosphate 5-dehydrogenase</fullName>
        <ecNumber evidence="2 7">1.1.1.17</ecNumber>
    </recommendedName>
</protein>
<dbReference type="EMBL" id="PVNE01000037">
    <property type="protein sequence ID" value="PRX38777.1"/>
    <property type="molecule type" value="Genomic_DNA"/>
</dbReference>
<evidence type="ECO:0000256" key="3">
    <source>
        <dbReference type="ARBA" id="ARBA00016219"/>
    </source>
</evidence>
<dbReference type="InterPro" id="IPR008927">
    <property type="entry name" value="6-PGluconate_DH-like_C_sf"/>
</dbReference>
<dbReference type="SUPFAM" id="SSF48179">
    <property type="entry name" value="6-phosphogluconate dehydrogenase C-terminal domain-like"/>
    <property type="match status" value="1"/>
</dbReference>
<gene>
    <name evidence="7" type="primary">mtlD</name>
    <name evidence="10" type="ORF">CLV97_13710</name>
</gene>
<dbReference type="InterPro" id="IPR000669">
    <property type="entry name" value="Mannitol_DH"/>
</dbReference>
<evidence type="ECO:0000259" key="8">
    <source>
        <dbReference type="Pfam" id="PF01232"/>
    </source>
</evidence>
<dbReference type="InterPro" id="IPR036291">
    <property type="entry name" value="NAD(P)-bd_dom_sf"/>
</dbReference>
<dbReference type="GO" id="GO:0019592">
    <property type="term" value="P:mannitol catabolic process"/>
    <property type="evidence" value="ECO:0007669"/>
    <property type="project" value="TreeGrafter"/>
</dbReference>
<keyword evidence="11" id="KW-1185">Reference proteome</keyword>
<evidence type="ECO:0000313" key="11">
    <source>
        <dbReference type="Proteomes" id="UP000237797"/>
    </source>
</evidence>
<name>A0A2T0LAE2_9BACL</name>
<evidence type="ECO:0000313" key="10">
    <source>
        <dbReference type="EMBL" id="PRX38777.1"/>
    </source>
</evidence>
<evidence type="ECO:0000256" key="1">
    <source>
        <dbReference type="ARBA" id="ARBA00006541"/>
    </source>
</evidence>
<comment type="caution">
    <text evidence="10">The sequence shown here is derived from an EMBL/GenBank/DDBJ whole genome shotgun (WGS) entry which is preliminary data.</text>
</comment>
<accession>A0A2T0LAE2</accession>
<dbReference type="HAMAP" id="MF_00196">
    <property type="entry name" value="Mannitol_dehydrog"/>
    <property type="match status" value="1"/>
</dbReference>
<dbReference type="NCBIfam" id="NF002646">
    <property type="entry name" value="PRK02318.1-2"/>
    <property type="match status" value="1"/>
</dbReference>
<dbReference type="GO" id="GO:0008926">
    <property type="term" value="F:mannitol-1-phosphate 5-dehydrogenase activity"/>
    <property type="evidence" value="ECO:0007669"/>
    <property type="project" value="UniProtKB-UniRule"/>
</dbReference>
<sequence length="386" mass="42390">MRAVHFGAGNIGRGFIGALLARSGYEVCFIDIDETLVEALNERRSYRVVRVGAAREEMQISNVRAINSRTDEECAVAAIAEADLVTTAVGANVLPLIAGLIAEGLRRRMRETDRPLNVVACENMIGAGSLLREQVYRHVTEAEKERFQRIFGFPNAVVDCIVPNQDGEDPLAVAVEPYHEWIVDQAGILGDPPAVKDMVCVKELTPYVERKLYTVNTGHAVTAYLGYARGISTIQEAIDEPSIREIVRKALDETGSLLVDKHGFDPGAHAAYIEQIIGRFQNPHISDDVTRVARSPIRKLGPKDRLVAPARQLIARGKRPENLALGIAAALAYDFDGDEEAVRLSQTVKRDGMDGALCKYAGLSREDELVRLVLEQADRLAALQKK</sequence>
<dbReference type="Gene3D" id="1.10.1040.10">
    <property type="entry name" value="N-(1-d-carboxylethyl)-l-norvaline Dehydrogenase, domain 2"/>
    <property type="match status" value="1"/>
</dbReference>
<dbReference type="GO" id="GO:0005829">
    <property type="term" value="C:cytosol"/>
    <property type="evidence" value="ECO:0007669"/>
    <property type="project" value="TreeGrafter"/>
</dbReference>
<dbReference type="PANTHER" id="PTHR30524:SF0">
    <property type="entry name" value="ALTRONATE OXIDOREDUCTASE-RELATED"/>
    <property type="match status" value="1"/>
</dbReference>
<dbReference type="InterPro" id="IPR013131">
    <property type="entry name" value="Mannitol_DH_N"/>
</dbReference>
<evidence type="ECO:0000256" key="2">
    <source>
        <dbReference type="ARBA" id="ARBA00012939"/>
    </source>
</evidence>